<sequence length="63" mass="6932">MNIDELTAELDGILSEVHSNVTTLQEGATITINGEYIPDSQIANDMAKKMIRAANILTIIERM</sequence>
<organism evidence="1 2">
    <name type="scientific">Lentilactobacillus kosonis</name>
    <dbReference type="NCBI Taxonomy" id="2810561"/>
    <lineage>
        <taxon>Bacteria</taxon>
        <taxon>Bacillati</taxon>
        <taxon>Bacillota</taxon>
        <taxon>Bacilli</taxon>
        <taxon>Lactobacillales</taxon>
        <taxon>Lactobacillaceae</taxon>
        <taxon>Lentilactobacillus</taxon>
    </lineage>
</organism>
<reference evidence="1 2" key="1">
    <citation type="submission" date="2017-11" db="EMBL/GenBank/DDBJ databases">
        <title>Draft Genome Sequence of Lactobacillus curieae NBRC 111893 isolated from Koso, a Japanese sugar-Vegetable Fermented Beverage.</title>
        <authorList>
            <person name="Chiou T.Y."/>
            <person name="Oshima K."/>
            <person name="Suda W."/>
            <person name="Hattori M."/>
            <person name="Takahashi T."/>
        </authorList>
    </citation>
    <scope>NUCLEOTIDE SEQUENCE [LARGE SCALE GENOMIC DNA]</scope>
    <source>
        <strain evidence="1 2">NBRC111893</strain>
    </source>
</reference>
<name>A0A401FJE1_9LACO</name>
<dbReference type="EMBL" id="BEXA01000001">
    <property type="protein sequence ID" value="GAY72447.1"/>
    <property type="molecule type" value="Genomic_DNA"/>
</dbReference>
<keyword evidence="2" id="KW-1185">Reference proteome</keyword>
<comment type="caution">
    <text evidence="1">The sequence shown here is derived from an EMBL/GenBank/DDBJ whole genome shotgun (WGS) entry which is preliminary data.</text>
</comment>
<proteinExistence type="predicted"/>
<gene>
    <name evidence="1" type="ORF">NBRC111893_593</name>
</gene>
<dbReference type="RefSeq" id="WP_125007842.1">
    <property type="nucleotide sequence ID" value="NZ_BEXA01000001.1"/>
</dbReference>
<evidence type="ECO:0000313" key="2">
    <source>
        <dbReference type="Proteomes" id="UP000286974"/>
    </source>
</evidence>
<dbReference type="AlphaFoldDB" id="A0A401FJE1"/>
<evidence type="ECO:0000313" key="1">
    <source>
        <dbReference type="EMBL" id="GAY72447.1"/>
    </source>
</evidence>
<protein>
    <recommendedName>
        <fullName evidence="3">Phage protein</fullName>
    </recommendedName>
</protein>
<dbReference type="Proteomes" id="UP000286974">
    <property type="component" value="Unassembled WGS sequence"/>
</dbReference>
<accession>A0A401FJE1</accession>
<evidence type="ECO:0008006" key="3">
    <source>
        <dbReference type="Google" id="ProtNLM"/>
    </source>
</evidence>